<feature type="region of interest" description="Disordered" evidence="6">
    <location>
        <begin position="881"/>
        <end position="901"/>
    </location>
</feature>
<evidence type="ECO:0000313" key="9">
    <source>
        <dbReference type="EMBL" id="KAL0399138.1"/>
    </source>
</evidence>
<gene>
    <name evidence="9" type="ORF">Sradi_2257100</name>
</gene>
<name>A0AAW2T4P3_SESRA</name>
<dbReference type="AlphaFoldDB" id="A0AAW2T4P3"/>
<dbReference type="SUPFAM" id="SSF56784">
    <property type="entry name" value="HAD-like"/>
    <property type="match status" value="1"/>
</dbReference>
<comment type="subcellular location">
    <subcellularLocation>
        <location evidence="1">Membrane</location>
    </subcellularLocation>
</comment>
<evidence type="ECO:0000256" key="2">
    <source>
        <dbReference type="ARBA" id="ARBA00022692"/>
    </source>
</evidence>
<evidence type="ECO:0000259" key="8">
    <source>
        <dbReference type="Pfam" id="PF00122"/>
    </source>
</evidence>
<dbReference type="GO" id="GO:0005886">
    <property type="term" value="C:plasma membrane"/>
    <property type="evidence" value="ECO:0007669"/>
    <property type="project" value="TreeGrafter"/>
</dbReference>
<keyword evidence="3" id="KW-0460">Magnesium</keyword>
<dbReference type="InterPro" id="IPR036412">
    <property type="entry name" value="HAD-like_sf"/>
</dbReference>
<proteinExistence type="predicted"/>
<dbReference type="PANTHER" id="PTHR24093:SF432">
    <property type="entry name" value="CALCIUM-TRANSPORTING ATPASE 12, PLASMA MEMBRANE-TYPE-LIKE"/>
    <property type="match status" value="1"/>
</dbReference>
<dbReference type="SUPFAM" id="SSF81660">
    <property type="entry name" value="Metal cation-transporting ATPase, ATP-binding domain N"/>
    <property type="match status" value="1"/>
</dbReference>
<dbReference type="Gene3D" id="1.20.1110.10">
    <property type="entry name" value="Calcium-transporting ATPase, transmembrane domain"/>
    <property type="match status" value="2"/>
</dbReference>
<keyword evidence="2 7" id="KW-0812">Transmembrane</keyword>
<keyword evidence="4 7" id="KW-1133">Transmembrane helix</keyword>
<dbReference type="Pfam" id="PF00122">
    <property type="entry name" value="E1-E2_ATPase"/>
    <property type="match status" value="1"/>
</dbReference>
<evidence type="ECO:0000256" key="3">
    <source>
        <dbReference type="ARBA" id="ARBA00022842"/>
    </source>
</evidence>
<evidence type="ECO:0000256" key="7">
    <source>
        <dbReference type="SAM" id="Phobius"/>
    </source>
</evidence>
<dbReference type="GO" id="GO:0005388">
    <property type="term" value="F:P-type calcium transporter activity"/>
    <property type="evidence" value="ECO:0007669"/>
    <property type="project" value="TreeGrafter"/>
</dbReference>
<dbReference type="EMBL" id="JACGWJ010000009">
    <property type="protein sequence ID" value="KAL0399138.1"/>
    <property type="molecule type" value="Genomic_DNA"/>
</dbReference>
<dbReference type="SUPFAM" id="SSF81653">
    <property type="entry name" value="Calcium ATPase, transduction domain A"/>
    <property type="match status" value="1"/>
</dbReference>
<dbReference type="InterPro" id="IPR023299">
    <property type="entry name" value="ATPase_P-typ_cyto_dom_N"/>
</dbReference>
<feature type="transmembrane region" description="Helical" evidence="7">
    <location>
        <begin position="299"/>
        <end position="319"/>
    </location>
</feature>
<dbReference type="InterPro" id="IPR008250">
    <property type="entry name" value="ATPase_P-typ_transduc_dom_A_sf"/>
</dbReference>
<dbReference type="SUPFAM" id="SSF81665">
    <property type="entry name" value="Calcium ATPase, transmembrane domain M"/>
    <property type="match status" value="1"/>
</dbReference>
<evidence type="ECO:0000256" key="5">
    <source>
        <dbReference type="ARBA" id="ARBA00023136"/>
    </source>
</evidence>
<evidence type="ECO:0000256" key="4">
    <source>
        <dbReference type="ARBA" id="ARBA00022989"/>
    </source>
</evidence>
<dbReference type="Gene3D" id="3.40.1110.10">
    <property type="entry name" value="Calcium-transporting ATPase, cytoplasmic domain N"/>
    <property type="match status" value="1"/>
</dbReference>
<keyword evidence="5 7" id="KW-0472">Membrane</keyword>
<protein>
    <submittedName>
        <fullName evidence="9">Calcium-transporting ATPase 12, plasma membrane-type</fullName>
    </submittedName>
</protein>
<accession>A0AAW2T4P3</accession>
<organism evidence="9">
    <name type="scientific">Sesamum radiatum</name>
    <name type="common">Black benniseed</name>
    <dbReference type="NCBI Taxonomy" id="300843"/>
    <lineage>
        <taxon>Eukaryota</taxon>
        <taxon>Viridiplantae</taxon>
        <taxon>Streptophyta</taxon>
        <taxon>Embryophyta</taxon>
        <taxon>Tracheophyta</taxon>
        <taxon>Spermatophyta</taxon>
        <taxon>Magnoliopsida</taxon>
        <taxon>eudicotyledons</taxon>
        <taxon>Gunneridae</taxon>
        <taxon>Pentapetalae</taxon>
        <taxon>asterids</taxon>
        <taxon>lamiids</taxon>
        <taxon>Lamiales</taxon>
        <taxon>Pedaliaceae</taxon>
        <taxon>Sesamum</taxon>
    </lineage>
</organism>
<comment type="caution">
    <text evidence="9">The sequence shown here is derived from an EMBL/GenBank/DDBJ whole genome shotgun (WGS) entry which is preliminary data.</text>
</comment>
<feature type="transmembrane region" description="Helical" evidence="7">
    <location>
        <begin position="112"/>
        <end position="129"/>
    </location>
</feature>
<dbReference type="InterPro" id="IPR023214">
    <property type="entry name" value="HAD_sf"/>
</dbReference>
<reference evidence="9" key="1">
    <citation type="submission" date="2020-06" db="EMBL/GenBank/DDBJ databases">
        <authorList>
            <person name="Li T."/>
            <person name="Hu X."/>
            <person name="Zhang T."/>
            <person name="Song X."/>
            <person name="Zhang H."/>
            <person name="Dai N."/>
            <person name="Sheng W."/>
            <person name="Hou X."/>
            <person name="Wei L."/>
        </authorList>
    </citation>
    <scope>NUCLEOTIDE SEQUENCE</scope>
    <source>
        <strain evidence="9">G02</strain>
        <tissue evidence="9">Leaf</tissue>
    </source>
</reference>
<dbReference type="InterPro" id="IPR059000">
    <property type="entry name" value="ATPase_P-type_domA"/>
</dbReference>
<reference evidence="9" key="2">
    <citation type="journal article" date="2024" name="Plant">
        <title>Genomic evolution and insights into agronomic trait innovations of Sesamum species.</title>
        <authorList>
            <person name="Miao H."/>
            <person name="Wang L."/>
            <person name="Qu L."/>
            <person name="Liu H."/>
            <person name="Sun Y."/>
            <person name="Le M."/>
            <person name="Wang Q."/>
            <person name="Wei S."/>
            <person name="Zheng Y."/>
            <person name="Lin W."/>
            <person name="Duan Y."/>
            <person name="Cao H."/>
            <person name="Xiong S."/>
            <person name="Wang X."/>
            <person name="Wei L."/>
            <person name="Li C."/>
            <person name="Ma Q."/>
            <person name="Ju M."/>
            <person name="Zhao R."/>
            <person name="Li G."/>
            <person name="Mu C."/>
            <person name="Tian Q."/>
            <person name="Mei H."/>
            <person name="Zhang T."/>
            <person name="Gao T."/>
            <person name="Zhang H."/>
        </authorList>
    </citation>
    <scope>NUCLEOTIDE SEQUENCE</scope>
    <source>
        <strain evidence="9">G02</strain>
    </source>
</reference>
<feature type="domain" description="P-type ATPase A" evidence="8">
    <location>
        <begin position="179"/>
        <end position="270"/>
    </location>
</feature>
<dbReference type="PANTHER" id="PTHR24093">
    <property type="entry name" value="CATION TRANSPORTING ATPASE"/>
    <property type="match status" value="1"/>
</dbReference>
<dbReference type="InterPro" id="IPR023298">
    <property type="entry name" value="ATPase_P-typ_TM_dom_sf"/>
</dbReference>
<evidence type="ECO:0000256" key="1">
    <source>
        <dbReference type="ARBA" id="ARBA00004370"/>
    </source>
</evidence>
<feature type="transmembrane region" description="Helical" evidence="7">
    <location>
        <begin position="141"/>
        <end position="161"/>
    </location>
</feature>
<dbReference type="GO" id="GO:0000166">
    <property type="term" value="F:nucleotide binding"/>
    <property type="evidence" value="ECO:0007669"/>
    <property type="project" value="InterPro"/>
</dbReference>
<dbReference type="Pfam" id="PF13246">
    <property type="entry name" value="Cation_ATPase"/>
    <property type="match status" value="1"/>
</dbReference>
<dbReference type="Gene3D" id="3.40.50.1000">
    <property type="entry name" value="HAD superfamily/HAD-like"/>
    <property type="match status" value="1"/>
</dbReference>
<sequence>MHSHGEPITSTLLISLNELQHHQLGGPEEYFFISPERLAEIVEVNLHTDSRQLCGGIGAIVSALRTNIDTGIIGDQRDLHFRTEVFGSNLITLSCDITQSLKQLLLDACKDTAVILLLCCAAISLAIGIKRNGIEEGLTEGTLIFLNISLAISVGAICRFFKGRWMIKKSLKQHRKVLRVVRNGMMQKITESQVVVGDIVYLKTGDEVPDDGIFIDGYSFQLNEGVGQMDSNCSPYPSLFTGAKVVKGHCRMLVTSVGENTERSRLIRSIALIHQNDHQRPKAQLLDAIEKTNSKLENILLILTLILLILQLVRCFVWRQDHKTDEGDHNLDSNGVKGTFEDLMDESIKMMKKERSSQTKGLVTMLCVLLFARRDGLPLAIFTSLLYAANKMKSRGAIIQKLPASATIGLVTTICLDGKTADLVLLHANMADLWVGTSLVDQNVLRQVDNQILDALREGISVHSGNGGQADISLLSWARAVLGLNIDHQFHTNCSIIRHEAPDMDKNLVSCLVMKKHNSTASDEVLHVHWRGAPQLIVFMCSRYYNVDGTVETLDDNKRSEFLQIVDGLVSCGRCCFAFAYKREITEEKEKPRTEEQEIREEEVRDNTYAGVKTLKPLEDDLILLALVGLKNPYKPETIEAIEACRKSGTGVKLLVDDDINTARIMALNCGILRPEDDINGGGAVIEAADFRTSSQEDRMSMIDNIHVMANSSPADKLLMVQCLRQKGEKVAATASCIRDCPLMKQADVGIFTGEGDDQCPQVFKEDGDILVLNRNFSQIPGIIISGKQVCRNLEKIVNLQFTLGISAFTVNFIGAASLDREELISPFQLLWTNLIMEVLGALAMAIETVHTHSSESDNSRAVYGSGPVITRTMYRNIASQSPGRCHSDIGNEGKSLFTGQ</sequence>
<evidence type="ECO:0000256" key="6">
    <source>
        <dbReference type="SAM" id="MobiDB-lite"/>
    </source>
</evidence>